<feature type="region of interest" description="Disordered" evidence="1">
    <location>
        <begin position="182"/>
        <end position="215"/>
    </location>
</feature>
<comment type="caution">
    <text evidence="4">The sequence shown here is derived from an EMBL/GenBank/DDBJ whole genome shotgun (WGS) entry which is preliminary data.</text>
</comment>
<keyword evidence="2" id="KW-1133">Transmembrane helix</keyword>
<evidence type="ECO:0000256" key="2">
    <source>
        <dbReference type="SAM" id="Phobius"/>
    </source>
</evidence>
<feature type="compositionally biased region" description="Basic and acidic residues" evidence="1">
    <location>
        <begin position="200"/>
        <end position="209"/>
    </location>
</feature>
<gene>
    <name evidence="4" type="primary">rodZ_3</name>
    <name evidence="4" type="ORF">GALL_74600</name>
</gene>
<dbReference type="InterPro" id="IPR050400">
    <property type="entry name" value="Bact_Cytoskel_RodZ"/>
</dbReference>
<dbReference type="InterPro" id="IPR010982">
    <property type="entry name" value="Lambda_DNA-bd_dom_sf"/>
</dbReference>
<dbReference type="PANTHER" id="PTHR34475">
    <property type="match status" value="1"/>
</dbReference>
<protein>
    <submittedName>
        <fullName evidence="4">Cytoskeleton protein RodZ</fullName>
    </submittedName>
</protein>
<evidence type="ECO:0000256" key="1">
    <source>
        <dbReference type="SAM" id="MobiDB-lite"/>
    </source>
</evidence>
<dbReference type="AlphaFoldDB" id="A0A1J5SQ94"/>
<dbReference type="InterPro" id="IPR025194">
    <property type="entry name" value="RodZ-like_C"/>
</dbReference>
<keyword evidence="2" id="KW-0812">Transmembrane</keyword>
<feature type="transmembrane region" description="Helical" evidence="2">
    <location>
        <begin position="122"/>
        <end position="141"/>
    </location>
</feature>
<dbReference type="GO" id="GO:0003677">
    <property type="term" value="F:DNA binding"/>
    <property type="evidence" value="ECO:0007669"/>
    <property type="project" value="InterPro"/>
</dbReference>
<dbReference type="PANTHER" id="PTHR34475:SF1">
    <property type="entry name" value="CYTOSKELETON PROTEIN RODZ"/>
    <property type="match status" value="1"/>
</dbReference>
<dbReference type="InterPro" id="IPR001387">
    <property type="entry name" value="Cro/C1-type_HTH"/>
</dbReference>
<dbReference type="Gene3D" id="1.10.260.40">
    <property type="entry name" value="lambda repressor-like DNA-binding domains"/>
    <property type="match status" value="1"/>
</dbReference>
<name>A0A1J5SQ94_9ZZZZ</name>
<organism evidence="4">
    <name type="scientific">mine drainage metagenome</name>
    <dbReference type="NCBI Taxonomy" id="410659"/>
    <lineage>
        <taxon>unclassified sequences</taxon>
        <taxon>metagenomes</taxon>
        <taxon>ecological metagenomes</taxon>
    </lineage>
</organism>
<sequence length="363" mass="38833">MDTSGAAVDEKKEPADRQQPALDVGLTLREARERLGMSVHDVAERIKFAPKQVEALEANDFTHLPEAAFLRGFVRSYARVLHLDEAALISALPSGLSGQIAAKAQSVNATFPNMQSLRRNNVLWFAGALGIALVLGSFVLFHENEPTAKQAQVVVEPVTLPKAEVAASAVAETELPAKSPEIAQAAEPEKATGNTATKVTDNKAGEKPRSGQSVVKPAPQLEAVAPIPAATIKQPQSPAAKPTVVHPQVPAAKPSVVQPVPQIDAASAVEATAKPPIPLEVLKRRPLHLVFIESAWAEVIDAHGVVLLSRNNQRGTEKWVGGPRHEPYEISIAHPANVRLFFRGKEIDLSAYAGMDVAHLRVE</sequence>
<dbReference type="CDD" id="cd00093">
    <property type="entry name" value="HTH_XRE"/>
    <property type="match status" value="1"/>
</dbReference>
<evidence type="ECO:0000313" key="4">
    <source>
        <dbReference type="EMBL" id="OIR10690.1"/>
    </source>
</evidence>
<dbReference type="EMBL" id="MLJW01000022">
    <property type="protein sequence ID" value="OIR10690.1"/>
    <property type="molecule type" value="Genomic_DNA"/>
</dbReference>
<proteinExistence type="predicted"/>
<dbReference type="Pfam" id="PF13413">
    <property type="entry name" value="HTH_25"/>
    <property type="match status" value="1"/>
</dbReference>
<feature type="region of interest" description="Disordered" evidence="1">
    <location>
        <begin position="1"/>
        <end position="22"/>
    </location>
</feature>
<evidence type="ECO:0000259" key="3">
    <source>
        <dbReference type="Pfam" id="PF13464"/>
    </source>
</evidence>
<accession>A0A1J5SQ94</accession>
<keyword evidence="2" id="KW-0472">Membrane</keyword>
<feature type="domain" description="Cytoskeleton protein RodZ-like C-terminal" evidence="3">
    <location>
        <begin position="289"/>
        <end position="360"/>
    </location>
</feature>
<dbReference type="Pfam" id="PF13464">
    <property type="entry name" value="RodZ_C"/>
    <property type="match status" value="1"/>
</dbReference>
<reference evidence="4" key="1">
    <citation type="submission" date="2016-10" db="EMBL/GenBank/DDBJ databases">
        <title>Sequence of Gallionella enrichment culture.</title>
        <authorList>
            <person name="Poehlein A."/>
            <person name="Muehling M."/>
            <person name="Daniel R."/>
        </authorList>
    </citation>
    <scope>NUCLEOTIDE SEQUENCE</scope>
</reference>